<evidence type="ECO:0000256" key="1">
    <source>
        <dbReference type="ARBA" id="ARBA00004141"/>
    </source>
</evidence>
<feature type="region of interest" description="Disordered" evidence="8">
    <location>
        <begin position="1"/>
        <end position="46"/>
    </location>
</feature>
<name>A0A6A6BW01_9PEZI</name>
<feature type="transmembrane region" description="Helical" evidence="9">
    <location>
        <begin position="318"/>
        <end position="338"/>
    </location>
</feature>
<evidence type="ECO:0000313" key="11">
    <source>
        <dbReference type="Proteomes" id="UP000799438"/>
    </source>
</evidence>
<evidence type="ECO:0000256" key="9">
    <source>
        <dbReference type="SAM" id="Phobius"/>
    </source>
</evidence>
<keyword evidence="3 7" id="KW-0813">Transport</keyword>
<evidence type="ECO:0000256" key="2">
    <source>
        <dbReference type="ARBA" id="ARBA00006175"/>
    </source>
</evidence>
<accession>A0A6A6BW01</accession>
<keyword evidence="5 9" id="KW-1133">Transmembrane helix</keyword>
<dbReference type="InterPro" id="IPR050363">
    <property type="entry name" value="MIP/Aquaporin"/>
</dbReference>
<dbReference type="GO" id="GO:0015250">
    <property type="term" value="F:water channel activity"/>
    <property type="evidence" value="ECO:0007669"/>
    <property type="project" value="TreeGrafter"/>
</dbReference>
<dbReference type="SUPFAM" id="SSF81338">
    <property type="entry name" value="Aquaporin-like"/>
    <property type="match status" value="1"/>
</dbReference>
<dbReference type="InterPro" id="IPR000425">
    <property type="entry name" value="MIP"/>
</dbReference>
<feature type="transmembrane region" description="Helical" evidence="9">
    <location>
        <begin position="259"/>
        <end position="279"/>
    </location>
</feature>
<feature type="transmembrane region" description="Helical" evidence="9">
    <location>
        <begin position="174"/>
        <end position="194"/>
    </location>
</feature>
<evidence type="ECO:0000256" key="5">
    <source>
        <dbReference type="ARBA" id="ARBA00022989"/>
    </source>
</evidence>
<feature type="transmembrane region" description="Helical" evidence="9">
    <location>
        <begin position="91"/>
        <end position="112"/>
    </location>
</feature>
<gene>
    <name evidence="10" type="ORF">K452DRAFT_218019</name>
</gene>
<dbReference type="PANTHER" id="PTHR43829">
    <property type="entry name" value="AQUAPORIN OR AQUAGLYCEROPORIN RELATED"/>
    <property type="match status" value="1"/>
</dbReference>
<dbReference type="Proteomes" id="UP000799438">
    <property type="component" value="Unassembled WGS sequence"/>
</dbReference>
<evidence type="ECO:0000313" key="10">
    <source>
        <dbReference type="EMBL" id="KAF2147057.1"/>
    </source>
</evidence>
<dbReference type="OrthoDB" id="3222at2759"/>
<comment type="subcellular location">
    <subcellularLocation>
        <location evidence="1">Membrane</location>
        <topology evidence="1">Multi-pass membrane protein</topology>
    </subcellularLocation>
</comment>
<dbReference type="RefSeq" id="XP_033402765.1">
    <property type="nucleotide sequence ID" value="XM_033536329.1"/>
</dbReference>
<dbReference type="PANTHER" id="PTHR43829:SF9">
    <property type="entry name" value="AQUAPORIN-9"/>
    <property type="match status" value="1"/>
</dbReference>
<evidence type="ECO:0000256" key="4">
    <source>
        <dbReference type="ARBA" id="ARBA00022692"/>
    </source>
</evidence>
<evidence type="ECO:0000256" key="6">
    <source>
        <dbReference type="ARBA" id="ARBA00023136"/>
    </source>
</evidence>
<keyword evidence="6 9" id="KW-0472">Membrane</keyword>
<feature type="compositionally biased region" description="Low complexity" evidence="8">
    <location>
        <begin position="1"/>
        <end position="34"/>
    </location>
</feature>
<proteinExistence type="inferred from homology"/>
<dbReference type="PRINTS" id="PR02019">
    <property type="entry name" value="AQUAPORIN7"/>
</dbReference>
<organism evidence="10 11">
    <name type="scientific">Aplosporella prunicola CBS 121167</name>
    <dbReference type="NCBI Taxonomy" id="1176127"/>
    <lineage>
        <taxon>Eukaryota</taxon>
        <taxon>Fungi</taxon>
        <taxon>Dikarya</taxon>
        <taxon>Ascomycota</taxon>
        <taxon>Pezizomycotina</taxon>
        <taxon>Dothideomycetes</taxon>
        <taxon>Dothideomycetes incertae sedis</taxon>
        <taxon>Botryosphaeriales</taxon>
        <taxon>Aplosporellaceae</taxon>
        <taxon>Aplosporella</taxon>
    </lineage>
</organism>
<keyword evidence="11" id="KW-1185">Reference proteome</keyword>
<evidence type="ECO:0000256" key="7">
    <source>
        <dbReference type="RuleBase" id="RU000477"/>
    </source>
</evidence>
<dbReference type="EMBL" id="ML995474">
    <property type="protein sequence ID" value="KAF2147057.1"/>
    <property type="molecule type" value="Genomic_DNA"/>
</dbReference>
<evidence type="ECO:0008006" key="12">
    <source>
        <dbReference type="Google" id="ProtNLM"/>
    </source>
</evidence>
<comment type="similarity">
    <text evidence="2 7">Belongs to the MIP/aquaporin (TC 1.A.8) family.</text>
</comment>
<evidence type="ECO:0000256" key="8">
    <source>
        <dbReference type="SAM" id="MobiDB-lite"/>
    </source>
</evidence>
<dbReference type="Gene3D" id="1.20.1080.10">
    <property type="entry name" value="Glycerol uptake facilitator protein"/>
    <property type="match status" value="1"/>
</dbReference>
<dbReference type="GeneID" id="54293825"/>
<feature type="transmembrane region" description="Helical" evidence="9">
    <location>
        <begin position="132"/>
        <end position="153"/>
    </location>
</feature>
<dbReference type="AlphaFoldDB" id="A0A6A6BW01"/>
<dbReference type="Pfam" id="PF00230">
    <property type="entry name" value="MIP"/>
    <property type="match status" value="1"/>
</dbReference>
<sequence>MATPAPAAADSRALPPRHSASQTSQTSQTTLASTPHTQEPDSRTPTIQHEEASLQTVRKHLGLHPRAAATGPYRGAPAWVKLRLVLREPLLEFWGVFIMCFFGLSGTAQAVLSAGDRGAPGGDGFGGFYNVQWGWGIGVMLGIYVAGDSGAYLNPALTLMNCVFRQLPWKRFPAYVLAQFLGGFVAAAVVYANYIPAIDHYEGKGRRTVPPATNATAGIFATYPTTFTPRASQFFHEFSSTAVMAFVVLAFKDENGADLVSVSCGTFFPLALFFLVYGLSSGFGWQTGAAVNFSRDFGPRLLTYCVGYGADVWRSNEYYFWIPIIAPFIGALAGGLAYDMFVYNGDSPVNSPNLGMGYLTRWVRPSVRRRDRDCGGGGGGGEEVV</sequence>
<dbReference type="GO" id="GO:0015254">
    <property type="term" value="F:glycerol channel activity"/>
    <property type="evidence" value="ECO:0007669"/>
    <property type="project" value="TreeGrafter"/>
</dbReference>
<dbReference type="InterPro" id="IPR023271">
    <property type="entry name" value="Aquaporin-like"/>
</dbReference>
<dbReference type="PRINTS" id="PR00783">
    <property type="entry name" value="MINTRINSICP"/>
</dbReference>
<dbReference type="GO" id="GO:0005886">
    <property type="term" value="C:plasma membrane"/>
    <property type="evidence" value="ECO:0007669"/>
    <property type="project" value="TreeGrafter"/>
</dbReference>
<protein>
    <recommendedName>
        <fullName evidence="12">Aquaporin</fullName>
    </recommendedName>
</protein>
<keyword evidence="4 7" id="KW-0812">Transmembrane</keyword>
<reference evidence="10" key="1">
    <citation type="journal article" date="2020" name="Stud. Mycol.">
        <title>101 Dothideomycetes genomes: a test case for predicting lifestyles and emergence of pathogens.</title>
        <authorList>
            <person name="Haridas S."/>
            <person name="Albert R."/>
            <person name="Binder M."/>
            <person name="Bloem J."/>
            <person name="Labutti K."/>
            <person name="Salamov A."/>
            <person name="Andreopoulos B."/>
            <person name="Baker S."/>
            <person name="Barry K."/>
            <person name="Bills G."/>
            <person name="Bluhm B."/>
            <person name="Cannon C."/>
            <person name="Castanera R."/>
            <person name="Culley D."/>
            <person name="Daum C."/>
            <person name="Ezra D."/>
            <person name="Gonzalez J."/>
            <person name="Henrissat B."/>
            <person name="Kuo A."/>
            <person name="Liang C."/>
            <person name="Lipzen A."/>
            <person name="Lutzoni F."/>
            <person name="Magnuson J."/>
            <person name="Mondo S."/>
            <person name="Nolan M."/>
            <person name="Ohm R."/>
            <person name="Pangilinan J."/>
            <person name="Park H.-J."/>
            <person name="Ramirez L."/>
            <person name="Alfaro M."/>
            <person name="Sun H."/>
            <person name="Tritt A."/>
            <person name="Yoshinaga Y."/>
            <person name="Zwiers L.-H."/>
            <person name="Turgeon B."/>
            <person name="Goodwin S."/>
            <person name="Spatafora J."/>
            <person name="Crous P."/>
            <person name="Grigoriev I."/>
        </authorList>
    </citation>
    <scope>NUCLEOTIDE SEQUENCE</scope>
    <source>
        <strain evidence="10">CBS 121167</strain>
    </source>
</reference>
<evidence type="ECO:0000256" key="3">
    <source>
        <dbReference type="ARBA" id="ARBA00022448"/>
    </source>
</evidence>